<keyword evidence="6 9" id="KW-0350">Heme biosynthesis</keyword>
<feature type="transmembrane region" description="Helical" evidence="9">
    <location>
        <begin position="88"/>
        <end position="109"/>
    </location>
</feature>
<comment type="pathway">
    <text evidence="9">Porphyrin-containing compound metabolism; heme O biosynthesis; heme O from protoheme: step 1/1.</text>
</comment>
<comment type="subcellular location">
    <subcellularLocation>
        <location evidence="9">Cell membrane</location>
        <topology evidence="9">Multi-pass membrane protein</topology>
    </subcellularLocation>
    <subcellularLocation>
        <location evidence="1">Membrane</location>
        <topology evidence="1">Multi-pass membrane protein</topology>
    </subcellularLocation>
</comment>
<evidence type="ECO:0000256" key="5">
    <source>
        <dbReference type="ARBA" id="ARBA00022989"/>
    </source>
</evidence>
<evidence type="ECO:0000256" key="1">
    <source>
        <dbReference type="ARBA" id="ARBA00004141"/>
    </source>
</evidence>
<keyword evidence="2 9" id="KW-1003">Cell membrane</keyword>
<organism evidence="10 11">
    <name type="scientific">Gracilibacillus kekensis</name>
    <dbReference type="NCBI Taxonomy" id="1027249"/>
    <lineage>
        <taxon>Bacteria</taxon>
        <taxon>Bacillati</taxon>
        <taxon>Bacillota</taxon>
        <taxon>Bacilli</taxon>
        <taxon>Bacillales</taxon>
        <taxon>Bacillaceae</taxon>
        <taxon>Gracilibacillus</taxon>
    </lineage>
</organism>
<evidence type="ECO:0000256" key="3">
    <source>
        <dbReference type="ARBA" id="ARBA00022679"/>
    </source>
</evidence>
<feature type="transmembrane region" description="Helical" evidence="9">
    <location>
        <begin position="12"/>
        <end position="35"/>
    </location>
</feature>
<name>A0A1M7JEX2_9BACI</name>
<keyword evidence="7 9" id="KW-0472">Membrane</keyword>
<dbReference type="InterPro" id="IPR006369">
    <property type="entry name" value="Protohaem_IX_farnesylTrfase"/>
</dbReference>
<comment type="catalytic activity">
    <reaction evidence="8 9">
        <text>heme b + (2E,6E)-farnesyl diphosphate + H2O = Fe(II)-heme o + diphosphate</text>
        <dbReference type="Rhea" id="RHEA:28070"/>
        <dbReference type="ChEBI" id="CHEBI:15377"/>
        <dbReference type="ChEBI" id="CHEBI:33019"/>
        <dbReference type="ChEBI" id="CHEBI:60344"/>
        <dbReference type="ChEBI" id="CHEBI:60530"/>
        <dbReference type="ChEBI" id="CHEBI:175763"/>
        <dbReference type="EC" id="2.5.1.141"/>
    </reaction>
</comment>
<sequence>MSLLLTELKYLFKRFVLIANVLPAIFGLFIAVHYYNVPFTDYWVELLLLLFGSGMLVAGALTLNNWLEADVDKLMERTKQRPTVTGTISLKTVLILGIVLSIIGQSILFMINLEVAIYGFIGWYTYVVVYTVWTKRRVTWNTHIGSLSGAVTPLMGWAVIDTAIHPIPLSLFAIMFLWQMPHTYSIAIRKYDDYARAGLKMLPVVKGFHVTICRTNIYIALLLFIPLFLENFHPFFYGFFTIINIGWLAIGLSGFKHNSILSWANKLFVSSLVYLLTIFITYLIFVP</sequence>
<evidence type="ECO:0000256" key="2">
    <source>
        <dbReference type="ARBA" id="ARBA00022475"/>
    </source>
</evidence>
<comment type="function">
    <text evidence="9">Converts heme B (protoheme IX) to heme O by substitution of the vinyl group on carbon 2 of heme B porphyrin ring with a hydroxyethyl farnesyl side group.</text>
</comment>
<dbReference type="CDD" id="cd13957">
    <property type="entry name" value="PT_UbiA_Cox10"/>
    <property type="match status" value="1"/>
</dbReference>
<comment type="miscellaneous">
    <text evidence="9">Carbon 2 of the heme B porphyrin ring is defined according to the Fischer nomenclature.</text>
</comment>
<keyword evidence="5 9" id="KW-1133">Transmembrane helix</keyword>
<dbReference type="AlphaFoldDB" id="A0A1M7JEX2"/>
<dbReference type="Pfam" id="PF01040">
    <property type="entry name" value="UbiA"/>
    <property type="match status" value="1"/>
</dbReference>
<feature type="transmembrane region" description="Helical" evidence="9">
    <location>
        <begin position="267"/>
        <end position="285"/>
    </location>
</feature>
<accession>A0A1M7JEX2</accession>
<feature type="transmembrane region" description="Helical" evidence="9">
    <location>
        <begin position="208"/>
        <end position="229"/>
    </location>
</feature>
<feature type="transmembrane region" description="Helical" evidence="9">
    <location>
        <begin position="235"/>
        <end position="255"/>
    </location>
</feature>
<gene>
    <name evidence="9" type="primary">ctaB</name>
    <name evidence="10" type="ORF">SAMN05216179_0338</name>
</gene>
<dbReference type="GO" id="GO:0048034">
    <property type="term" value="P:heme O biosynthetic process"/>
    <property type="evidence" value="ECO:0007669"/>
    <property type="project" value="UniProtKB-UniRule"/>
</dbReference>
<feature type="transmembrane region" description="Helical" evidence="9">
    <location>
        <begin position="140"/>
        <end position="160"/>
    </location>
</feature>
<keyword evidence="11" id="KW-1185">Reference proteome</keyword>
<evidence type="ECO:0000256" key="8">
    <source>
        <dbReference type="ARBA" id="ARBA00047690"/>
    </source>
</evidence>
<proteinExistence type="inferred from homology"/>
<dbReference type="Gene3D" id="1.10.357.140">
    <property type="entry name" value="UbiA prenyltransferase"/>
    <property type="match status" value="1"/>
</dbReference>
<reference evidence="10 11" key="1">
    <citation type="submission" date="2016-11" db="EMBL/GenBank/DDBJ databases">
        <authorList>
            <person name="Jaros S."/>
            <person name="Januszkiewicz K."/>
            <person name="Wedrychowicz H."/>
        </authorList>
    </citation>
    <scope>NUCLEOTIDE SEQUENCE [LARGE SCALE GENOMIC DNA]</scope>
    <source>
        <strain evidence="10 11">CGMCC 1.10681</strain>
    </source>
</reference>
<dbReference type="GO" id="GO:0005886">
    <property type="term" value="C:plasma membrane"/>
    <property type="evidence" value="ECO:0007669"/>
    <property type="project" value="UniProtKB-SubCell"/>
</dbReference>
<evidence type="ECO:0000256" key="9">
    <source>
        <dbReference type="HAMAP-Rule" id="MF_00154"/>
    </source>
</evidence>
<evidence type="ECO:0000256" key="6">
    <source>
        <dbReference type="ARBA" id="ARBA00023133"/>
    </source>
</evidence>
<evidence type="ECO:0000256" key="4">
    <source>
        <dbReference type="ARBA" id="ARBA00022692"/>
    </source>
</evidence>
<dbReference type="NCBIfam" id="TIGR01473">
    <property type="entry name" value="cyoE_ctaB"/>
    <property type="match status" value="1"/>
</dbReference>
<dbReference type="UniPathway" id="UPA00834">
    <property type="reaction ID" value="UER00712"/>
</dbReference>
<dbReference type="InterPro" id="IPR044878">
    <property type="entry name" value="UbiA_sf"/>
</dbReference>
<protein>
    <recommendedName>
        <fullName evidence="9">Protoheme IX farnesyltransferase</fullName>
        <ecNumber evidence="9">2.5.1.141</ecNumber>
    </recommendedName>
    <alternativeName>
        <fullName evidence="9">Heme B farnesyltransferase</fullName>
    </alternativeName>
    <alternativeName>
        <fullName evidence="9">Heme O synthase</fullName>
    </alternativeName>
</protein>
<comment type="subunit">
    <text evidence="9">Interacts with CtaA.</text>
</comment>
<evidence type="ECO:0000256" key="7">
    <source>
        <dbReference type="ARBA" id="ARBA00023136"/>
    </source>
</evidence>
<evidence type="ECO:0000313" key="11">
    <source>
        <dbReference type="Proteomes" id="UP000184184"/>
    </source>
</evidence>
<dbReference type="InterPro" id="IPR000537">
    <property type="entry name" value="UbiA_prenyltransferase"/>
</dbReference>
<dbReference type="STRING" id="1027249.SAMN05216179_0338"/>
<dbReference type="PANTHER" id="PTHR43448">
    <property type="entry name" value="PROTOHEME IX FARNESYLTRANSFERASE, MITOCHONDRIAL"/>
    <property type="match status" value="1"/>
</dbReference>
<feature type="transmembrane region" description="Helical" evidence="9">
    <location>
        <begin position="47"/>
        <end position="67"/>
    </location>
</feature>
<dbReference type="OrthoDB" id="9814417at2"/>
<dbReference type="EMBL" id="FRCZ01000001">
    <property type="protein sequence ID" value="SHM51518.1"/>
    <property type="molecule type" value="Genomic_DNA"/>
</dbReference>
<feature type="transmembrane region" description="Helical" evidence="9">
    <location>
        <begin position="115"/>
        <end position="133"/>
    </location>
</feature>
<comment type="similarity">
    <text evidence="9">Belongs to the UbiA prenyltransferase family. Protoheme IX farnesyltransferase subfamily.</text>
</comment>
<evidence type="ECO:0000313" key="10">
    <source>
        <dbReference type="EMBL" id="SHM51518.1"/>
    </source>
</evidence>
<feature type="transmembrane region" description="Helical" evidence="9">
    <location>
        <begin position="166"/>
        <end position="187"/>
    </location>
</feature>
<dbReference type="HAMAP" id="MF_00154">
    <property type="entry name" value="CyoE_CtaB"/>
    <property type="match status" value="1"/>
</dbReference>
<dbReference type="PANTHER" id="PTHR43448:SF2">
    <property type="entry name" value="PROTOHEME IX FARNESYLTRANSFERASE, MITOCHONDRIAL"/>
    <property type="match status" value="1"/>
</dbReference>
<keyword evidence="4 9" id="KW-0812">Transmembrane</keyword>
<dbReference type="GO" id="GO:0008495">
    <property type="term" value="F:protoheme IX farnesyltransferase activity"/>
    <property type="evidence" value="ECO:0007669"/>
    <property type="project" value="UniProtKB-UniRule"/>
</dbReference>
<keyword evidence="3 9" id="KW-0808">Transferase</keyword>
<dbReference type="RefSeq" id="WP_073199055.1">
    <property type="nucleotide sequence ID" value="NZ_FRCZ01000001.1"/>
</dbReference>
<dbReference type="EC" id="2.5.1.141" evidence="9"/>
<dbReference type="Proteomes" id="UP000184184">
    <property type="component" value="Unassembled WGS sequence"/>
</dbReference>